<dbReference type="KEGG" id="tra:Trad_1645"/>
<gene>
    <name evidence="2" type="ordered locus">Trad_1645</name>
</gene>
<evidence type="ECO:0000313" key="3">
    <source>
        <dbReference type="Proteomes" id="UP000000379"/>
    </source>
</evidence>
<reference evidence="2 3" key="2">
    <citation type="journal article" date="2011" name="Stand. Genomic Sci.">
        <title>Complete genome sequence of Truepera radiovictrix type strain (RQ-24).</title>
        <authorList>
            <person name="Ivanova N."/>
            <person name="Rohde C."/>
            <person name="Munk C."/>
            <person name="Nolan M."/>
            <person name="Lucas S."/>
            <person name="Del Rio T.G."/>
            <person name="Tice H."/>
            <person name="Deshpande S."/>
            <person name="Cheng J.F."/>
            <person name="Tapia R."/>
            <person name="Han C."/>
            <person name="Goodwin L."/>
            <person name="Pitluck S."/>
            <person name="Liolios K."/>
            <person name="Mavromatis K."/>
            <person name="Mikhailova N."/>
            <person name="Pati A."/>
            <person name="Chen A."/>
            <person name="Palaniappan K."/>
            <person name="Land M."/>
            <person name="Hauser L."/>
            <person name="Chang Y.J."/>
            <person name="Jeffries C.D."/>
            <person name="Brambilla E."/>
            <person name="Rohde M."/>
            <person name="Goker M."/>
            <person name="Tindall B.J."/>
            <person name="Woyke T."/>
            <person name="Bristow J."/>
            <person name="Eisen J.A."/>
            <person name="Markowitz V."/>
            <person name="Hugenholtz P."/>
            <person name="Kyrpides N.C."/>
            <person name="Klenk H.P."/>
            <person name="Lapidus A."/>
        </authorList>
    </citation>
    <scope>NUCLEOTIDE SEQUENCE [LARGE SCALE GENOMIC DNA]</scope>
    <source>
        <strain evidence="3">DSM 17093 / CIP 108686 / LMG 22925 / RQ-24</strain>
    </source>
</reference>
<keyword evidence="3" id="KW-1185">Reference proteome</keyword>
<name>D7CYC5_TRURR</name>
<sequence length="65" mass="7043">MRKYTPAGRAAWTSTAELNVTNKRVNAGEIYAAGVTDGKVNGKNFGNDDASSLRLDSQGKRVWAR</sequence>
<dbReference type="AlphaFoldDB" id="D7CYC5"/>
<dbReference type="Proteomes" id="UP000000379">
    <property type="component" value="Chromosome"/>
</dbReference>
<dbReference type="HOGENOM" id="CLU_2848574_0_0_0"/>
<protein>
    <submittedName>
        <fullName evidence="2">Hemolysin-type calcium-binding region</fullName>
    </submittedName>
</protein>
<dbReference type="EMBL" id="CP002049">
    <property type="protein sequence ID" value="ADI14764.1"/>
    <property type="molecule type" value="Genomic_DNA"/>
</dbReference>
<evidence type="ECO:0000256" key="1">
    <source>
        <dbReference type="SAM" id="MobiDB-lite"/>
    </source>
</evidence>
<dbReference type="RefSeq" id="WP_013178132.1">
    <property type="nucleotide sequence ID" value="NC_014221.1"/>
</dbReference>
<organism evidence="2 3">
    <name type="scientific">Truepera radiovictrix (strain DSM 17093 / CIP 108686 / LMG 22925 / RQ-24)</name>
    <dbReference type="NCBI Taxonomy" id="649638"/>
    <lineage>
        <taxon>Bacteria</taxon>
        <taxon>Thermotogati</taxon>
        <taxon>Deinococcota</taxon>
        <taxon>Deinococci</taxon>
        <taxon>Trueperales</taxon>
        <taxon>Trueperaceae</taxon>
        <taxon>Truepera</taxon>
    </lineage>
</organism>
<dbReference type="eggNOG" id="COG1520">
    <property type="taxonomic scope" value="Bacteria"/>
</dbReference>
<reference evidence="3" key="1">
    <citation type="submission" date="2010-05" db="EMBL/GenBank/DDBJ databases">
        <title>The complete genome of Truepera radiovictris DSM 17093.</title>
        <authorList>
            <consortium name="US DOE Joint Genome Institute (JGI-PGF)"/>
            <person name="Lucas S."/>
            <person name="Copeland A."/>
            <person name="Lapidus A."/>
            <person name="Glavina del Rio T."/>
            <person name="Dalin E."/>
            <person name="Tice H."/>
            <person name="Bruce D."/>
            <person name="Goodwin L."/>
            <person name="Pitluck S."/>
            <person name="Kyrpides N."/>
            <person name="Mavromatis K."/>
            <person name="Ovchinnikova G."/>
            <person name="Munk A.C."/>
            <person name="Detter J.C."/>
            <person name="Han C."/>
            <person name="Tapia R."/>
            <person name="Land M."/>
            <person name="Hauser L."/>
            <person name="Markowitz V."/>
            <person name="Cheng J.-F."/>
            <person name="Hugenholtz P."/>
            <person name="Woyke T."/>
            <person name="Wu D."/>
            <person name="Tindall B."/>
            <person name="Pomrenke H.G."/>
            <person name="Brambilla E."/>
            <person name="Klenk H.-P."/>
            <person name="Eisen J.A."/>
        </authorList>
    </citation>
    <scope>NUCLEOTIDE SEQUENCE [LARGE SCALE GENOMIC DNA]</scope>
    <source>
        <strain evidence="3">DSM 17093 / CIP 108686 / LMG 22925 / RQ-24</strain>
    </source>
</reference>
<evidence type="ECO:0000313" key="2">
    <source>
        <dbReference type="EMBL" id="ADI14764.1"/>
    </source>
</evidence>
<proteinExistence type="predicted"/>
<accession>D7CYC5</accession>
<feature type="region of interest" description="Disordered" evidence="1">
    <location>
        <begin position="41"/>
        <end position="65"/>
    </location>
</feature>
<dbReference type="STRING" id="649638.Trad_1645"/>